<gene>
    <name evidence="9" type="ORF">ACFPQB_02730</name>
</gene>
<dbReference type="Proteomes" id="UP001596072">
    <property type="component" value="Unassembled WGS sequence"/>
</dbReference>
<keyword evidence="10" id="KW-1185">Reference proteome</keyword>
<comment type="caution">
    <text evidence="9">The sequence shown here is derived from an EMBL/GenBank/DDBJ whole genome shotgun (WGS) entry which is preliminary data.</text>
</comment>
<evidence type="ECO:0000256" key="3">
    <source>
        <dbReference type="ARBA" id="ARBA00022475"/>
    </source>
</evidence>
<keyword evidence="3" id="KW-1003">Cell membrane</keyword>
<dbReference type="Pfam" id="PF05977">
    <property type="entry name" value="MFS_3"/>
    <property type="match status" value="1"/>
</dbReference>
<keyword evidence="2" id="KW-0813">Transport</keyword>
<evidence type="ECO:0000256" key="7">
    <source>
        <dbReference type="SAM" id="Phobius"/>
    </source>
</evidence>
<feature type="transmembrane region" description="Helical" evidence="7">
    <location>
        <begin position="345"/>
        <end position="364"/>
    </location>
</feature>
<accession>A0ABW0ZFD7</accession>
<evidence type="ECO:0000256" key="5">
    <source>
        <dbReference type="ARBA" id="ARBA00022989"/>
    </source>
</evidence>
<dbReference type="InterPro" id="IPR020846">
    <property type="entry name" value="MFS_dom"/>
</dbReference>
<feature type="transmembrane region" description="Helical" evidence="7">
    <location>
        <begin position="376"/>
        <end position="393"/>
    </location>
</feature>
<feature type="domain" description="Major facilitator superfamily (MFS) profile" evidence="8">
    <location>
        <begin position="1"/>
        <end position="398"/>
    </location>
</feature>
<comment type="subcellular location">
    <subcellularLocation>
        <location evidence="1">Cell membrane</location>
        <topology evidence="1">Multi-pass membrane protein</topology>
    </subcellularLocation>
</comment>
<dbReference type="InterPro" id="IPR010290">
    <property type="entry name" value="TM_effector"/>
</dbReference>
<keyword evidence="6 7" id="KW-0472">Membrane</keyword>
<keyword evidence="4 7" id="KW-0812">Transmembrane</keyword>
<evidence type="ECO:0000313" key="9">
    <source>
        <dbReference type="EMBL" id="MFC5727818.1"/>
    </source>
</evidence>
<dbReference type="SUPFAM" id="SSF103473">
    <property type="entry name" value="MFS general substrate transporter"/>
    <property type="match status" value="1"/>
</dbReference>
<feature type="transmembrane region" description="Helical" evidence="7">
    <location>
        <begin position="308"/>
        <end position="333"/>
    </location>
</feature>
<keyword evidence="5 7" id="KW-1133">Transmembrane helix</keyword>
<dbReference type="InterPro" id="IPR036259">
    <property type="entry name" value="MFS_trans_sf"/>
</dbReference>
<evidence type="ECO:0000313" key="10">
    <source>
        <dbReference type="Proteomes" id="UP001596072"/>
    </source>
</evidence>
<dbReference type="PANTHER" id="PTHR23513:SF11">
    <property type="entry name" value="STAPHYLOFERRIN A TRANSPORTER"/>
    <property type="match status" value="1"/>
</dbReference>
<feature type="transmembrane region" description="Helical" evidence="7">
    <location>
        <begin position="214"/>
        <end position="235"/>
    </location>
</feature>
<evidence type="ECO:0000256" key="1">
    <source>
        <dbReference type="ARBA" id="ARBA00004651"/>
    </source>
</evidence>
<evidence type="ECO:0000256" key="6">
    <source>
        <dbReference type="ARBA" id="ARBA00023136"/>
    </source>
</evidence>
<name>A0ABW0ZFD7_9ACTN</name>
<proteinExistence type="predicted"/>
<feature type="transmembrane region" description="Helical" evidence="7">
    <location>
        <begin position="255"/>
        <end position="277"/>
    </location>
</feature>
<feature type="transmembrane region" description="Helical" evidence="7">
    <location>
        <begin position="22"/>
        <end position="42"/>
    </location>
</feature>
<dbReference type="PANTHER" id="PTHR23513">
    <property type="entry name" value="INTEGRAL MEMBRANE EFFLUX PROTEIN-RELATED"/>
    <property type="match status" value="1"/>
</dbReference>
<feature type="transmembrane region" description="Helical" evidence="7">
    <location>
        <begin position="284"/>
        <end position="302"/>
    </location>
</feature>
<dbReference type="RefSeq" id="WP_136436269.1">
    <property type="nucleotide sequence ID" value="NZ_JBHSNS010000001.1"/>
</dbReference>
<sequence>MSGAALAPLRDHRFRWYFLSRVVDLVGDIMGSVALVFAVLAVSSSPMALGAVLAAHSIPVVIFLLVGGVLADRFGRTVVIQLSNVTAGLTQLAIATLVITGAAEIWHLVLLTAINGVAAAANGPALAGLLPQLAPKDSLQQANALNGLLRNIALVMAPALAGVLVVGVGAGWAIAINGGTYLLAAILLLPIKLPPPASREDGDSILRDLVTGWTFFRMTTWLWVIVLAFGALNALHSGGFRTLGPPLAEESELGVEGWAMILSAGAMGLVATSVVFLHVPLRRPLLYGMLGCAVYSVQIIALGSTTQLWILVAAAFVGGAGIEIFGLGWELAMQERVPEDMLSRVYSYDMLGSFIAIPVGQLAFGPLGEAFGLQKMILVAGVAYLAISLLTLGSRSVRDLQRADQEPEVTNTTSVPGS</sequence>
<protein>
    <submittedName>
        <fullName evidence="9">MFS transporter</fullName>
    </submittedName>
</protein>
<dbReference type="CDD" id="cd06173">
    <property type="entry name" value="MFS_MefA_like"/>
    <property type="match status" value="1"/>
</dbReference>
<evidence type="ECO:0000259" key="8">
    <source>
        <dbReference type="PROSITE" id="PS50850"/>
    </source>
</evidence>
<feature type="transmembrane region" description="Helical" evidence="7">
    <location>
        <begin position="48"/>
        <end position="71"/>
    </location>
</feature>
<feature type="transmembrane region" description="Helical" evidence="7">
    <location>
        <begin position="148"/>
        <end position="166"/>
    </location>
</feature>
<organism evidence="9 10">
    <name type="scientific">Nocardioides vastitatis</name>
    <dbReference type="NCBI Taxonomy" id="2568655"/>
    <lineage>
        <taxon>Bacteria</taxon>
        <taxon>Bacillati</taxon>
        <taxon>Actinomycetota</taxon>
        <taxon>Actinomycetes</taxon>
        <taxon>Propionibacteriales</taxon>
        <taxon>Nocardioidaceae</taxon>
        <taxon>Nocardioides</taxon>
    </lineage>
</organism>
<dbReference type="EMBL" id="JBHSNS010000001">
    <property type="protein sequence ID" value="MFC5727818.1"/>
    <property type="molecule type" value="Genomic_DNA"/>
</dbReference>
<reference evidence="10" key="1">
    <citation type="journal article" date="2019" name="Int. J. Syst. Evol. Microbiol.">
        <title>The Global Catalogue of Microorganisms (GCM) 10K type strain sequencing project: providing services to taxonomists for standard genome sequencing and annotation.</title>
        <authorList>
            <consortium name="The Broad Institute Genomics Platform"/>
            <consortium name="The Broad Institute Genome Sequencing Center for Infectious Disease"/>
            <person name="Wu L."/>
            <person name="Ma J."/>
        </authorList>
    </citation>
    <scope>NUCLEOTIDE SEQUENCE [LARGE SCALE GENOMIC DNA]</scope>
    <source>
        <strain evidence="10">YIM 94188</strain>
    </source>
</reference>
<evidence type="ECO:0000256" key="4">
    <source>
        <dbReference type="ARBA" id="ARBA00022692"/>
    </source>
</evidence>
<dbReference type="Gene3D" id="1.20.1250.20">
    <property type="entry name" value="MFS general substrate transporter like domains"/>
    <property type="match status" value="1"/>
</dbReference>
<dbReference type="PROSITE" id="PS50850">
    <property type="entry name" value="MFS"/>
    <property type="match status" value="1"/>
</dbReference>
<evidence type="ECO:0000256" key="2">
    <source>
        <dbReference type="ARBA" id="ARBA00022448"/>
    </source>
</evidence>